<dbReference type="Gene3D" id="1.10.10.60">
    <property type="entry name" value="Homeodomain-like"/>
    <property type="match status" value="1"/>
</dbReference>
<dbReference type="Pfam" id="PF20240">
    <property type="entry name" value="DUF6597"/>
    <property type="match status" value="1"/>
</dbReference>
<feature type="domain" description="HTH araC/xylS-type" evidence="5">
    <location>
        <begin position="126"/>
        <end position="223"/>
    </location>
</feature>
<dbReference type="GO" id="GO:0003700">
    <property type="term" value="F:DNA-binding transcription factor activity"/>
    <property type="evidence" value="ECO:0007669"/>
    <property type="project" value="InterPro"/>
</dbReference>
<evidence type="ECO:0000313" key="6">
    <source>
        <dbReference type="EMBL" id="NKZ12776.1"/>
    </source>
</evidence>
<evidence type="ECO:0000313" key="7">
    <source>
        <dbReference type="Proteomes" id="UP000518188"/>
    </source>
</evidence>
<evidence type="ECO:0000256" key="3">
    <source>
        <dbReference type="ARBA" id="ARBA00023163"/>
    </source>
</evidence>
<feature type="region of interest" description="Disordered" evidence="4">
    <location>
        <begin position="222"/>
        <end position="244"/>
    </location>
</feature>
<dbReference type="Pfam" id="PF12833">
    <property type="entry name" value="HTH_18"/>
    <property type="match status" value="1"/>
</dbReference>
<dbReference type="InterPro" id="IPR046532">
    <property type="entry name" value="DUF6597"/>
</dbReference>
<reference evidence="6 7" key="1">
    <citation type="submission" date="2020-04" db="EMBL/GenBank/DDBJ databases">
        <title>MicrobeNet Type strains.</title>
        <authorList>
            <person name="Nicholson A.C."/>
        </authorList>
    </citation>
    <scope>NUCLEOTIDE SEQUENCE [LARGE SCALE GENOMIC DNA]</scope>
    <source>
        <strain evidence="6 7">ATCC 700731</strain>
    </source>
</reference>
<organism evidence="6 7">
    <name type="scientific">Mycolicibacterium septicum DSM 44393</name>
    <dbReference type="NCBI Taxonomy" id="1341646"/>
    <lineage>
        <taxon>Bacteria</taxon>
        <taxon>Bacillati</taxon>
        <taxon>Actinomycetota</taxon>
        <taxon>Actinomycetes</taxon>
        <taxon>Mycobacteriales</taxon>
        <taxon>Mycobacteriaceae</taxon>
        <taxon>Mycolicibacterium</taxon>
    </lineage>
</organism>
<dbReference type="InterPro" id="IPR050204">
    <property type="entry name" value="AraC_XylS_family_regulators"/>
</dbReference>
<dbReference type="PANTHER" id="PTHR46796">
    <property type="entry name" value="HTH-TYPE TRANSCRIPTIONAL ACTIVATOR RHAS-RELATED"/>
    <property type="match status" value="1"/>
</dbReference>
<name>A0A7X6MQQ3_9MYCO</name>
<dbReference type="Proteomes" id="UP000518188">
    <property type="component" value="Unassembled WGS sequence"/>
</dbReference>
<evidence type="ECO:0000256" key="4">
    <source>
        <dbReference type="SAM" id="MobiDB-lite"/>
    </source>
</evidence>
<accession>A0A7X6MQQ3</accession>
<dbReference type="EMBL" id="JAAXPJ010000006">
    <property type="protein sequence ID" value="NKZ12776.1"/>
    <property type="molecule type" value="Genomic_DNA"/>
</dbReference>
<feature type="compositionally biased region" description="Polar residues" evidence="4">
    <location>
        <begin position="231"/>
        <end position="244"/>
    </location>
</feature>
<dbReference type="GO" id="GO:0043565">
    <property type="term" value="F:sequence-specific DNA binding"/>
    <property type="evidence" value="ECO:0007669"/>
    <property type="project" value="InterPro"/>
</dbReference>
<protein>
    <submittedName>
        <fullName evidence="6">Helix-turn-helix transcriptional regulator</fullName>
    </submittedName>
</protein>
<dbReference type="RefSeq" id="WP_049925344.1">
    <property type="nucleotide sequence ID" value="NZ_HG322952.1"/>
</dbReference>
<dbReference type="PANTHER" id="PTHR46796:SF15">
    <property type="entry name" value="BLL1074 PROTEIN"/>
    <property type="match status" value="1"/>
</dbReference>
<dbReference type="AlphaFoldDB" id="A0A7X6MQQ3"/>
<sequence>MGYREHRPPPRLGELVECRWVRTGPAESGRILPDGCMDLIQMNDRIVVAGPDTTAFIAAGGRDPVQGLRFRPGALPRLLGVPASELRNTRVDLSELRQVDRGGSLDELAETLASERPRTETAPWPLPALRDVTRRLAAGESVSATARHAGWSNRTMQRQCTAVYGYGPATLRRILRFRRAVGLIGTGLSTGAVAAQAGYADQPHLHREVRALAGVPWHQLRQLRQPPDAANRSTEVPSGSSTVA</sequence>
<proteinExistence type="predicted"/>
<dbReference type="SMART" id="SM00342">
    <property type="entry name" value="HTH_ARAC"/>
    <property type="match status" value="1"/>
</dbReference>
<evidence type="ECO:0000256" key="2">
    <source>
        <dbReference type="ARBA" id="ARBA00023125"/>
    </source>
</evidence>
<dbReference type="InterPro" id="IPR018060">
    <property type="entry name" value="HTH_AraC"/>
</dbReference>
<comment type="caution">
    <text evidence="6">The sequence shown here is derived from an EMBL/GenBank/DDBJ whole genome shotgun (WGS) entry which is preliminary data.</text>
</comment>
<keyword evidence="2" id="KW-0238">DNA-binding</keyword>
<evidence type="ECO:0000256" key="1">
    <source>
        <dbReference type="ARBA" id="ARBA00023015"/>
    </source>
</evidence>
<keyword evidence="1" id="KW-0805">Transcription regulation</keyword>
<evidence type="ECO:0000259" key="5">
    <source>
        <dbReference type="PROSITE" id="PS01124"/>
    </source>
</evidence>
<dbReference type="PROSITE" id="PS01124">
    <property type="entry name" value="HTH_ARAC_FAMILY_2"/>
    <property type="match status" value="1"/>
</dbReference>
<keyword evidence="3" id="KW-0804">Transcription</keyword>
<gene>
    <name evidence="6" type="ORF">HGA11_17530</name>
</gene>